<dbReference type="STRING" id="1287681.M7SSI2"/>
<accession>M7SSI2</accession>
<evidence type="ECO:0000256" key="2">
    <source>
        <dbReference type="ARBA" id="ARBA00008803"/>
    </source>
</evidence>
<keyword evidence="3 7" id="KW-0812">Transmembrane</keyword>
<evidence type="ECO:0000256" key="7">
    <source>
        <dbReference type="SAM" id="Phobius"/>
    </source>
</evidence>
<dbReference type="OrthoDB" id="5376140at2759"/>
<dbReference type="Proteomes" id="UP000012174">
    <property type="component" value="Unassembled WGS sequence"/>
</dbReference>
<dbReference type="PANTHER" id="PTHR13317:SF4">
    <property type="entry name" value="TRANSMEMBRANE ANTERIOR POSTERIOR TRANSFORMATION PROTEIN 1 HOMOLOG"/>
    <property type="match status" value="1"/>
</dbReference>
<dbReference type="AlphaFoldDB" id="M7SSI2"/>
<dbReference type="HOGENOM" id="CLU_003655_1_0_1"/>
<evidence type="ECO:0000313" key="8">
    <source>
        <dbReference type="EMBL" id="EMR67473.1"/>
    </source>
</evidence>
<dbReference type="eggNOG" id="KOG2490">
    <property type="taxonomic scope" value="Eukaryota"/>
</dbReference>
<gene>
    <name evidence="8" type="ORF">UCREL1_5514</name>
</gene>
<feature type="region of interest" description="Disordered" evidence="6">
    <location>
        <begin position="298"/>
        <end position="326"/>
    </location>
</feature>
<evidence type="ECO:0000313" key="9">
    <source>
        <dbReference type="Proteomes" id="UP000012174"/>
    </source>
</evidence>
<evidence type="ECO:0000256" key="4">
    <source>
        <dbReference type="ARBA" id="ARBA00022989"/>
    </source>
</evidence>
<keyword evidence="4 7" id="KW-1133">Transmembrane helix</keyword>
<organism evidence="8 9">
    <name type="scientific">Eutypa lata (strain UCR-EL1)</name>
    <name type="common">Grapevine dieback disease fungus</name>
    <name type="synonym">Eutypa armeniacae</name>
    <dbReference type="NCBI Taxonomy" id="1287681"/>
    <lineage>
        <taxon>Eukaryota</taxon>
        <taxon>Fungi</taxon>
        <taxon>Dikarya</taxon>
        <taxon>Ascomycota</taxon>
        <taxon>Pezizomycotina</taxon>
        <taxon>Sordariomycetes</taxon>
        <taxon>Xylariomycetidae</taxon>
        <taxon>Xylariales</taxon>
        <taxon>Diatrypaceae</taxon>
        <taxon>Eutypa</taxon>
    </lineage>
</organism>
<dbReference type="PANTHER" id="PTHR13317">
    <property type="entry name" value="TRANSMEMBRANE ANTERIOR POSTERIOR TRANSFORMATION PROTEIN 1 HOMOLOG"/>
    <property type="match status" value="1"/>
</dbReference>
<evidence type="ECO:0000256" key="3">
    <source>
        <dbReference type="ARBA" id="ARBA00022692"/>
    </source>
</evidence>
<dbReference type="InterPro" id="IPR008010">
    <property type="entry name" value="Tatp1"/>
</dbReference>
<comment type="similarity">
    <text evidence="2">Belongs to the TAPT1 family.</text>
</comment>
<evidence type="ECO:0000256" key="5">
    <source>
        <dbReference type="ARBA" id="ARBA00023136"/>
    </source>
</evidence>
<keyword evidence="5 7" id="KW-0472">Membrane</keyword>
<dbReference type="Pfam" id="PF05346">
    <property type="entry name" value="DUF747"/>
    <property type="match status" value="1"/>
</dbReference>
<protein>
    <submittedName>
        <fullName evidence="8">Putative eukaryotic membrane protein family protein</fullName>
    </submittedName>
</protein>
<evidence type="ECO:0000256" key="6">
    <source>
        <dbReference type="SAM" id="MobiDB-lite"/>
    </source>
</evidence>
<reference evidence="9" key="1">
    <citation type="journal article" date="2013" name="Genome Announc.">
        <title>Draft genome sequence of the grapevine dieback fungus Eutypa lata UCR-EL1.</title>
        <authorList>
            <person name="Blanco-Ulate B."/>
            <person name="Rolshausen P.E."/>
            <person name="Cantu D."/>
        </authorList>
    </citation>
    <scope>NUCLEOTIDE SEQUENCE [LARGE SCALE GENOMIC DNA]</scope>
    <source>
        <strain evidence="9">UCR-EL1</strain>
    </source>
</reference>
<dbReference type="KEGG" id="ela:UCREL1_5514"/>
<comment type="subcellular location">
    <subcellularLocation>
        <location evidence="1">Membrane</location>
        <topology evidence="1">Multi-pass membrane protein</topology>
    </subcellularLocation>
</comment>
<feature type="transmembrane region" description="Helical" evidence="7">
    <location>
        <begin position="208"/>
        <end position="237"/>
    </location>
</feature>
<sequence length="341" mass="37771">MRNIIEMGGLSVPGAGGELDNGSTGPGPIHTNSILPHSFTVWPSWLFSGEVLSPFFVVIGIEMLVDWIKHAYINKFNNVRPAVYNRMLDILCKDYYTNAFGTPSLTRRIGLPVIPLSCLFIRASMQIYHMFLSTYLPPPIPTSTMELSVESSAPSSPAMVAALERLDTIIRNALGRSVHGDPLGNATGGGSGTAAHTKSFWALSSDDAIALLTMLLFFFLAWTVLLIVKLVLGMVLLRYARRRYAVMVHKEQQQQQQQASGEPLAQPGSKRIGPWGATEVGDDRRRWLYEDDPDGLRRMRERERKTEEKFRDGGGGPGGKGGDDGLARVFRYEMGVSKRIW</sequence>
<proteinExistence type="inferred from homology"/>
<dbReference type="OMA" id="RNIIEMG"/>
<dbReference type="EMBL" id="KB706422">
    <property type="protein sequence ID" value="EMR67473.1"/>
    <property type="molecule type" value="Genomic_DNA"/>
</dbReference>
<feature type="region of interest" description="Disordered" evidence="6">
    <location>
        <begin position="255"/>
        <end position="278"/>
    </location>
</feature>
<evidence type="ECO:0000256" key="1">
    <source>
        <dbReference type="ARBA" id="ARBA00004141"/>
    </source>
</evidence>
<keyword evidence="9" id="KW-1185">Reference proteome</keyword>
<feature type="compositionally biased region" description="Basic and acidic residues" evidence="6">
    <location>
        <begin position="298"/>
        <end position="312"/>
    </location>
</feature>
<dbReference type="GO" id="GO:0005789">
    <property type="term" value="C:endoplasmic reticulum membrane"/>
    <property type="evidence" value="ECO:0007669"/>
    <property type="project" value="TreeGrafter"/>
</dbReference>
<name>M7SSI2_EUTLA</name>